<dbReference type="SUPFAM" id="SSF55785">
    <property type="entry name" value="PYP-like sensor domain (PAS domain)"/>
    <property type="match status" value="3"/>
</dbReference>
<dbReference type="Gene3D" id="3.40.50.2300">
    <property type="match status" value="1"/>
</dbReference>
<keyword evidence="6" id="KW-0808">Transferase</keyword>
<dbReference type="FunFam" id="1.10.287.130:FF:000045">
    <property type="entry name" value="Two-component system sensor histidine kinase/response regulator"/>
    <property type="match status" value="1"/>
</dbReference>
<dbReference type="InterPro" id="IPR003661">
    <property type="entry name" value="HisK_dim/P_dom"/>
</dbReference>
<evidence type="ECO:0000313" key="19">
    <source>
        <dbReference type="Proteomes" id="UP000641646"/>
    </source>
</evidence>
<evidence type="ECO:0000256" key="10">
    <source>
        <dbReference type="ARBA" id="ARBA00023012"/>
    </source>
</evidence>
<dbReference type="InterPro" id="IPR004358">
    <property type="entry name" value="Sig_transdc_His_kin-like_C"/>
</dbReference>
<feature type="domain" description="PAS" evidence="16">
    <location>
        <begin position="110"/>
        <end position="181"/>
    </location>
</feature>
<proteinExistence type="predicted"/>
<comment type="catalytic activity">
    <reaction evidence="1">
        <text>ATP + protein L-histidine = ADP + protein N-phospho-L-histidine.</text>
        <dbReference type="EC" id="2.7.13.3"/>
    </reaction>
</comment>
<evidence type="ECO:0000259" key="14">
    <source>
        <dbReference type="PROSITE" id="PS50109"/>
    </source>
</evidence>
<keyword evidence="8" id="KW-0418">Kinase</keyword>
<evidence type="ECO:0000256" key="8">
    <source>
        <dbReference type="ARBA" id="ARBA00022777"/>
    </source>
</evidence>
<keyword evidence="11" id="KW-0472">Membrane</keyword>
<evidence type="ECO:0000256" key="1">
    <source>
        <dbReference type="ARBA" id="ARBA00000085"/>
    </source>
</evidence>
<evidence type="ECO:0000259" key="16">
    <source>
        <dbReference type="PROSITE" id="PS50112"/>
    </source>
</evidence>
<dbReference type="GO" id="GO:0000155">
    <property type="term" value="F:phosphorelay sensor kinase activity"/>
    <property type="evidence" value="ECO:0007669"/>
    <property type="project" value="InterPro"/>
</dbReference>
<dbReference type="Pfam" id="PF08447">
    <property type="entry name" value="PAS_3"/>
    <property type="match status" value="1"/>
</dbReference>
<feature type="modified residue" description="4-aspartylphosphate" evidence="12">
    <location>
        <position position="728"/>
    </location>
</feature>
<dbReference type="PANTHER" id="PTHR43547:SF2">
    <property type="entry name" value="HYBRID SIGNAL TRANSDUCTION HISTIDINE KINASE C"/>
    <property type="match status" value="1"/>
</dbReference>
<dbReference type="SMART" id="SM00388">
    <property type="entry name" value="HisKA"/>
    <property type="match status" value="2"/>
</dbReference>
<dbReference type="SMART" id="SM00387">
    <property type="entry name" value="HATPase_c"/>
    <property type="match status" value="2"/>
</dbReference>
<dbReference type="InterPro" id="IPR013656">
    <property type="entry name" value="PAS_4"/>
</dbReference>
<feature type="domain" description="Histidine kinase" evidence="14">
    <location>
        <begin position="821"/>
        <end position="1047"/>
    </location>
</feature>
<dbReference type="InterPro" id="IPR001789">
    <property type="entry name" value="Sig_transdc_resp-reg_receiver"/>
</dbReference>
<dbReference type="CDD" id="cd17574">
    <property type="entry name" value="REC_OmpR"/>
    <property type="match status" value="1"/>
</dbReference>
<dbReference type="SMART" id="SM00448">
    <property type="entry name" value="REC"/>
    <property type="match status" value="1"/>
</dbReference>
<dbReference type="Gene3D" id="3.30.565.10">
    <property type="entry name" value="Histidine kinase-like ATPase, C-terminal domain"/>
    <property type="match status" value="2"/>
</dbReference>
<evidence type="ECO:0000256" key="13">
    <source>
        <dbReference type="SAM" id="Coils"/>
    </source>
</evidence>
<dbReference type="PROSITE" id="PS50112">
    <property type="entry name" value="PAS"/>
    <property type="match status" value="1"/>
</dbReference>
<dbReference type="InterPro" id="IPR036890">
    <property type="entry name" value="HATPase_C_sf"/>
</dbReference>
<dbReference type="SUPFAM" id="SSF52172">
    <property type="entry name" value="CheY-like"/>
    <property type="match status" value="1"/>
</dbReference>
<dbReference type="Gene3D" id="2.10.70.100">
    <property type="match status" value="1"/>
</dbReference>
<sequence>MFWSPQARRIFVGDCEFELSYEAALHLVHPEDLSGLWAATEDAIARKSPLEVEYRIIRPDGIERTVYLSTDIEFDAAGQPIKMFGIVQDVTDLKRREAKHEQTEAALHELEQRLWATIENLPGGALFVVDRDLRYLLAKGEALAIAGFKPEDFVGRTIFELLPPELAANYEPMYRQALAGEPFQVEHNAHDRTYITRGTSLRAENGQIDAALAVSYDITDRKKSEEALRESEAKYRSLFESIKDAFALIEVLYDPDDKPVDCRFLEVSPSFEVHTGLTQAQGKTLKELIPSIEPAWFEHYHQALVTNDRVHIEMLQEYLNIWFEVDVFPYGNPQDRRVTMVFRNINERKQAEADRIQLIREQAAREQESQRAESLAELDRAKTLFFTHVSHEFRTPLTLLLAPLQDALSDRAYPLASPQRERLELAHRNGLRLLKLVNTLLDFSRIEAGRMEAIYEPTDLAMFTTELASVFRSAIERAGLRLIVDCPPLPEPVYVDREMWEKIVLNLLSNAFKFTFAGEIIVRLHPANGDRVILQIRDTGTGIAPEDLPHLFERFYQVRGATARTLEGSGIGLALVHELIRLHGGTIDVSSTVGQGSCFTIAIPFGTEHLPSDRLLLIVGDRIAATRSLASTAIGKAPYVQEAKRWLPVEGGSVEFSVLSSQLEENSSTQNSKLKTQNSHILLVDDNSDMRAYLTRILSEHLKVEAVADGTGALAAVQNRVPDLILTDVMMPGLDGFELLKTLRADPRTREVPIILLSARAGVEAVVEGLEAGADDYLIKPFSAQELVSRVSTHLQMAQLRGEALHRARTDIHRRDELLSIVSHELNTPLVSILGWTRLLRASPPSPSMLAKALDTIERNATLQAKLVQDLLDISRITAGKLRLNLEPVELKSVIETAIATVAQTAQAKAIDLVWRETIAQSDSVTVMGDPDRLQQVICNLLTNAIKFTPEGGQVEVSLLTDRQRQIANEDYAEIRVIDSGIGISAEFLPFVFDRFRQAKDSNAAKGLGLGLAIVQHLVELHKGTINAKSAGIGQGATFIVRLPLFSESSVFSDDF</sequence>
<dbReference type="InterPro" id="IPR000700">
    <property type="entry name" value="PAS-assoc_C"/>
</dbReference>
<comment type="caution">
    <text evidence="18">The sequence shown here is derived from an EMBL/GenBank/DDBJ whole genome shotgun (WGS) entry which is preliminary data.</text>
</comment>
<dbReference type="SUPFAM" id="SSF55874">
    <property type="entry name" value="ATPase domain of HSP90 chaperone/DNA topoisomerase II/histidine kinase"/>
    <property type="match status" value="2"/>
</dbReference>
<dbReference type="GO" id="GO:0005524">
    <property type="term" value="F:ATP binding"/>
    <property type="evidence" value="ECO:0007669"/>
    <property type="project" value="UniProtKB-KW"/>
</dbReference>
<dbReference type="InterPro" id="IPR005467">
    <property type="entry name" value="His_kinase_dom"/>
</dbReference>
<dbReference type="Proteomes" id="UP000641646">
    <property type="component" value="Unassembled WGS sequence"/>
</dbReference>
<dbReference type="InterPro" id="IPR003594">
    <property type="entry name" value="HATPase_dom"/>
</dbReference>
<reference evidence="18" key="2">
    <citation type="submission" date="2020-08" db="EMBL/GenBank/DDBJ databases">
        <authorList>
            <person name="Chen M."/>
            <person name="Teng W."/>
            <person name="Zhao L."/>
            <person name="Hu C."/>
            <person name="Zhou Y."/>
            <person name="Han B."/>
            <person name="Song L."/>
            <person name="Shu W."/>
        </authorList>
    </citation>
    <scope>NUCLEOTIDE SEQUENCE</scope>
    <source>
        <strain evidence="18">FACHB-1375</strain>
    </source>
</reference>
<dbReference type="Pfam" id="PF13188">
    <property type="entry name" value="PAS_8"/>
    <property type="match status" value="1"/>
</dbReference>
<dbReference type="FunFam" id="3.30.565.10:FF:000037">
    <property type="entry name" value="Hybrid sensor histidine kinase/response regulator"/>
    <property type="match status" value="1"/>
</dbReference>
<dbReference type="SMART" id="SM00091">
    <property type="entry name" value="PAS"/>
    <property type="match status" value="2"/>
</dbReference>
<evidence type="ECO:0000256" key="11">
    <source>
        <dbReference type="ARBA" id="ARBA00023136"/>
    </source>
</evidence>
<dbReference type="CDD" id="cd16922">
    <property type="entry name" value="HATPase_EvgS-ArcB-TorS-like"/>
    <property type="match status" value="1"/>
</dbReference>
<evidence type="ECO:0000256" key="4">
    <source>
        <dbReference type="ARBA" id="ARBA00022475"/>
    </source>
</evidence>
<feature type="domain" description="Histidine kinase" evidence="14">
    <location>
        <begin position="388"/>
        <end position="607"/>
    </location>
</feature>
<evidence type="ECO:0000256" key="2">
    <source>
        <dbReference type="ARBA" id="ARBA00004236"/>
    </source>
</evidence>
<evidence type="ECO:0000256" key="5">
    <source>
        <dbReference type="ARBA" id="ARBA00022553"/>
    </source>
</evidence>
<protein>
    <recommendedName>
        <fullName evidence="3">histidine kinase</fullName>
        <ecNumber evidence="3">2.7.13.3</ecNumber>
    </recommendedName>
</protein>
<dbReference type="EMBL" id="JACJPW010000037">
    <property type="protein sequence ID" value="MBD2182449.1"/>
    <property type="molecule type" value="Genomic_DNA"/>
</dbReference>
<keyword evidence="4" id="KW-1003">Cell membrane</keyword>
<keyword evidence="13" id="KW-0175">Coiled coil</keyword>
<dbReference type="InterPro" id="IPR000014">
    <property type="entry name" value="PAS"/>
</dbReference>
<evidence type="ECO:0000259" key="15">
    <source>
        <dbReference type="PROSITE" id="PS50110"/>
    </source>
</evidence>
<name>A0A926VES4_9CYAN</name>
<feature type="domain" description="PAC" evidence="17">
    <location>
        <begin position="50"/>
        <end position="102"/>
    </location>
</feature>
<dbReference type="CDD" id="cd00082">
    <property type="entry name" value="HisKA"/>
    <property type="match status" value="2"/>
</dbReference>
<dbReference type="Gene3D" id="1.10.287.130">
    <property type="match status" value="2"/>
</dbReference>
<dbReference type="InterPro" id="IPR001610">
    <property type="entry name" value="PAC"/>
</dbReference>
<keyword evidence="19" id="KW-1185">Reference proteome</keyword>
<feature type="coiled-coil region" evidence="13">
    <location>
        <begin position="346"/>
        <end position="384"/>
    </location>
</feature>
<keyword evidence="10" id="KW-0902">Two-component regulatory system</keyword>
<dbReference type="Pfam" id="PF08448">
    <property type="entry name" value="PAS_4"/>
    <property type="match status" value="1"/>
</dbReference>
<dbReference type="PROSITE" id="PS50110">
    <property type="entry name" value="RESPONSE_REGULATORY"/>
    <property type="match status" value="1"/>
</dbReference>
<evidence type="ECO:0000313" key="18">
    <source>
        <dbReference type="EMBL" id="MBD2182449.1"/>
    </source>
</evidence>
<comment type="subcellular location">
    <subcellularLocation>
        <location evidence="2">Cell membrane</location>
    </subcellularLocation>
</comment>
<dbReference type="InterPro" id="IPR013655">
    <property type="entry name" value="PAS_fold_3"/>
</dbReference>
<evidence type="ECO:0000259" key="17">
    <source>
        <dbReference type="PROSITE" id="PS50113"/>
    </source>
</evidence>
<dbReference type="NCBIfam" id="TIGR00229">
    <property type="entry name" value="sensory_box"/>
    <property type="match status" value="2"/>
</dbReference>
<dbReference type="GO" id="GO:0005886">
    <property type="term" value="C:plasma membrane"/>
    <property type="evidence" value="ECO:0007669"/>
    <property type="project" value="UniProtKB-SubCell"/>
</dbReference>
<evidence type="ECO:0000256" key="6">
    <source>
        <dbReference type="ARBA" id="ARBA00022679"/>
    </source>
</evidence>
<organism evidence="18 19">
    <name type="scientific">Aerosakkonema funiforme FACHB-1375</name>
    <dbReference type="NCBI Taxonomy" id="2949571"/>
    <lineage>
        <taxon>Bacteria</taxon>
        <taxon>Bacillati</taxon>
        <taxon>Cyanobacteriota</taxon>
        <taxon>Cyanophyceae</taxon>
        <taxon>Oscillatoriophycideae</taxon>
        <taxon>Aerosakkonematales</taxon>
        <taxon>Aerosakkonemataceae</taxon>
        <taxon>Aerosakkonema</taxon>
    </lineage>
</organism>
<evidence type="ECO:0000256" key="9">
    <source>
        <dbReference type="ARBA" id="ARBA00022840"/>
    </source>
</evidence>
<dbReference type="Pfam" id="PF00072">
    <property type="entry name" value="Response_reg"/>
    <property type="match status" value="1"/>
</dbReference>
<dbReference type="Gene3D" id="3.30.450.20">
    <property type="entry name" value="PAS domain"/>
    <property type="match status" value="3"/>
</dbReference>
<evidence type="ECO:0000256" key="12">
    <source>
        <dbReference type="PROSITE-ProRule" id="PRU00169"/>
    </source>
</evidence>
<evidence type="ECO:0000256" key="7">
    <source>
        <dbReference type="ARBA" id="ARBA00022741"/>
    </source>
</evidence>
<dbReference type="SMART" id="SM00086">
    <property type="entry name" value="PAC"/>
    <property type="match status" value="2"/>
</dbReference>
<gene>
    <name evidence="18" type="ORF">H6G03_15315</name>
</gene>
<dbReference type="Pfam" id="PF00512">
    <property type="entry name" value="HisKA"/>
    <property type="match status" value="2"/>
</dbReference>
<keyword evidence="7" id="KW-0547">Nucleotide-binding</keyword>
<dbReference type="InterPro" id="IPR035965">
    <property type="entry name" value="PAS-like_dom_sf"/>
</dbReference>
<dbReference type="PRINTS" id="PR00344">
    <property type="entry name" value="BCTRLSENSOR"/>
</dbReference>
<feature type="domain" description="Response regulatory" evidence="15">
    <location>
        <begin position="680"/>
        <end position="795"/>
    </location>
</feature>
<dbReference type="CDD" id="cd00130">
    <property type="entry name" value="PAS"/>
    <property type="match status" value="2"/>
</dbReference>
<dbReference type="AlphaFoldDB" id="A0A926VES4"/>
<keyword evidence="5 12" id="KW-0597">Phosphoprotein</keyword>
<dbReference type="InterPro" id="IPR036097">
    <property type="entry name" value="HisK_dim/P_sf"/>
</dbReference>
<dbReference type="SUPFAM" id="SSF47384">
    <property type="entry name" value="Homodimeric domain of signal transducing histidine kinase"/>
    <property type="match status" value="2"/>
</dbReference>
<dbReference type="InterPro" id="IPR011006">
    <property type="entry name" value="CheY-like_superfamily"/>
</dbReference>
<evidence type="ECO:0000256" key="3">
    <source>
        <dbReference type="ARBA" id="ARBA00012438"/>
    </source>
</evidence>
<reference evidence="18" key="1">
    <citation type="journal article" date="2015" name="ISME J.">
        <title>Draft Genome Sequence of Streptomyces incarnatus NRRL8089, which Produces the Nucleoside Antibiotic Sinefungin.</title>
        <authorList>
            <person name="Oshima K."/>
            <person name="Hattori M."/>
            <person name="Shimizu H."/>
            <person name="Fukuda K."/>
            <person name="Nemoto M."/>
            <person name="Inagaki K."/>
            <person name="Tamura T."/>
        </authorList>
    </citation>
    <scope>NUCLEOTIDE SEQUENCE</scope>
    <source>
        <strain evidence="18">FACHB-1375</strain>
    </source>
</reference>
<dbReference type="Pfam" id="PF02518">
    <property type="entry name" value="HATPase_c"/>
    <property type="match status" value="2"/>
</dbReference>
<feature type="domain" description="PAC" evidence="17">
    <location>
        <begin position="168"/>
        <end position="230"/>
    </location>
</feature>
<accession>A0A926VES4</accession>
<dbReference type="PANTHER" id="PTHR43547">
    <property type="entry name" value="TWO-COMPONENT HISTIDINE KINASE"/>
    <property type="match status" value="1"/>
</dbReference>
<dbReference type="PROSITE" id="PS50113">
    <property type="entry name" value="PAC"/>
    <property type="match status" value="2"/>
</dbReference>
<dbReference type="FunFam" id="3.30.565.10:FF:000023">
    <property type="entry name" value="PAS domain-containing sensor histidine kinase"/>
    <property type="match status" value="1"/>
</dbReference>
<keyword evidence="9" id="KW-0067">ATP-binding</keyword>
<dbReference type="PROSITE" id="PS50109">
    <property type="entry name" value="HIS_KIN"/>
    <property type="match status" value="2"/>
</dbReference>
<dbReference type="EC" id="2.7.13.3" evidence="3"/>